<dbReference type="NCBIfam" id="TIGR02185">
    <property type="entry name" value="Trep_Strep"/>
    <property type="match status" value="1"/>
</dbReference>
<gene>
    <name evidence="2" type="ORF">Cpap_1760</name>
</gene>
<accession>F1TDC9</accession>
<reference evidence="2" key="2">
    <citation type="submission" date="2011-01" db="EMBL/GenBank/DDBJ databases">
        <title>The Non-contiguous Finished genome of Clostridium papyrosolvens.</title>
        <authorList>
            <person name="Lucas S."/>
            <person name="Copeland A."/>
            <person name="Lapidus A."/>
            <person name="Cheng J.-F."/>
            <person name="Goodwin L."/>
            <person name="Pitluck S."/>
            <person name="Misra M."/>
            <person name="Chertkov O."/>
            <person name="Detter J.C."/>
            <person name="Han C."/>
            <person name="Tapia R."/>
            <person name="Land M."/>
            <person name="Hauser L."/>
            <person name="Kyrpides N."/>
            <person name="Ivanova N."/>
            <person name="Pagani I."/>
            <person name="Mouttaki H."/>
            <person name="He Z."/>
            <person name="Zhou J."/>
            <person name="Hemme C.L."/>
            <person name="Woyke T."/>
        </authorList>
    </citation>
    <scope>NUCLEOTIDE SEQUENCE [LARGE SCALE GENOMIC DNA]</scope>
    <source>
        <strain evidence="2">DSM 2782</strain>
    </source>
</reference>
<evidence type="ECO:0000313" key="3">
    <source>
        <dbReference type="Proteomes" id="UP000003860"/>
    </source>
</evidence>
<keyword evidence="1" id="KW-1133">Transmembrane helix</keyword>
<dbReference type="eggNOG" id="ENOG502Z948">
    <property type="taxonomic scope" value="Bacteria"/>
</dbReference>
<evidence type="ECO:0000313" key="2">
    <source>
        <dbReference type="EMBL" id="EGD47567.1"/>
    </source>
</evidence>
<keyword evidence="1" id="KW-0812">Transmembrane</keyword>
<comment type="caution">
    <text evidence="2">The sequence shown here is derived from an EMBL/GenBank/DDBJ whole genome shotgun (WGS) entry which is preliminary data.</text>
</comment>
<feature type="transmembrane region" description="Helical" evidence="1">
    <location>
        <begin position="38"/>
        <end position="55"/>
    </location>
</feature>
<dbReference type="RefSeq" id="WP_004619468.1">
    <property type="nucleotide sequence ID" value="NZ_ACXX02000007.1"/>
</dbReference>
<dbReference type="Pfam" id="PF09605">
    <property type="entry name" value="Trep_Strep"/>
    <property type="match status" value="1"/>
</dbReference>
<protein>
    <recommendedName>
        <fullName evidence="4">Trep_Strep domain-containing protein</fullName>
    </recommendedName>
</protein>
<dbReference type="Proteomes" id="UP000003860">
    <property type="component" value="Unassembled WGS sequence"/>
</dbReference>
<evidence type="ECO:0000256" key="1">
    <source>
        <dbReference type="SAM" id="Phobius"/>
    </source>
</evidence>
<feature type="transmembrane region" description="Helical" evidence="1">
    <location>
        <begin position="159"/>
        <end position="179"/>
    </location>
</feature>
<dbReference type="STRING" id="588581.Cpap_1760"/>
<dbReference type="InterPro" id="IPR011733">
    <property type="entry name" value="CHP02185_IM"/>
</dbReference>
<dbReference type="EMBL" id="ACXX02000007">
    <property type="protein sequence ID" value="EGD47567.1"/>
    <property type="molecule type" value="Genomic_DNA"/>
</dbReference>
<evidence type="ECO:0008006" key="4">
    <source>
        <dbReference type="Google" id="ProtNLM"/>
    </source>
</evidence>
<dbReference type="OrthoDB" id="9781459at2"/>
<feature type="transmembrane region" description="Helical" evidence="1">
    <location>
        <begin position="12"/>
        <end position="32"/>
    </location>
</feature>
<reference evidence="2" key="1">
    <citation type="submission" date="2009-07" db="EMBL/GenBank/DDBJ databases">
        <authorList>
            <consortium name="US DOE Joint Genome Institute (JGI-PGF)"/>
            <person name="Lucas S."/>
            <person name="Copeland A."/>
            <person name="Lapidus A."/>
            <person name="Glavina del Rio T."/>
            <person name="Tice H."/>
            <person name="Bruce D."/>
            <person name="Goodwin L."/>
            <person name="Pitluck S."/>
            <person name="Larimer F."/>
            <person name="Land M.L."/>
            <person name="Mouttaki H."/>
            <person name="He Z."/>
            <person name="Zhou J."/>
            <person name="Hemme C.L."/>
        </authorList>
    </citation>
    <scope>NUCLEOTIDE SEQUENCE [LARGE SCALE GENOMIC DNA]</scope>
    <source>
        <strain evidence="2">DSM 2782</strain>
    </source>
</reference>
<organism evidence="2 3">
    <name type="scientific">Ruminiclostridium papyrosolvens DSM 2782</name>
    <dbReference type="NCBI Taxonomy" id="588581"/>
    <lineage>
        <taxon>Bacteria</taxon>
        <taxon>Bacillati</taxon>
        <taxon>Bacillota</taxon>
        <taxon>Clostridia</taxon>
        <taxon>Eubacteriales</taxon>
        <taxon>Oscillospiraceae</taxon>
        <taxon>Ruminiclostridium</taxon>
    </lineage>
</organism>
<sequence length="193" mass="21778">MDKKLNVKDLINIGIFSILYFIFFFICGMLGYIPVFVILLPLLLGIFNGIPFILFVTKTGKFGAITIMGTLEGLLCFFCGQSWISIVFGVVFGFLSDLIFKAENYNSWRNTVLGYCVFNLWIIGSMLPMWIMRDVFFEHSKSINSEEYLSAVMTLTSNWMLPVVVILSIVGAIIGANLGRKTLKKHFQRAGIV</sequence>
<feature type="transmembrane region" description="Helical" evidence="1">
    <location>
        <begin position="84"/>
        <end position="100"/>
    </location>
</feature>
<feature type="transmembrane region" description="Helical" evidence="1">
    <location>
        <begin position="112"/>
        <end position="131"/>
    </location>
</feature>
<name>F1TDC9_9FIRM</name>
<keyword evidence="3" id="KW-1185">Reference proteome</keyword>
<dbReference type="AlphaFoldDB" id="F1TDC9"/>
<keyword evidence="1" id="KW-0472">Membrane</keyword>
<proteinExistence type="predicted"/>